<reference evidence="2 3" key="1">
    <citation type="submission" date="2021-03" db="EMBL/GenBank/DDBJ databases">
        <title>Winogradskyella sp. nov., isolated from costal sediment.</title>
        <authorList>
            <person name="Gao C."/>
        </authorList>
    </citation>
    <scope>NUCLEOTIDE SEQUENCE [LARGE SCALE GENOMIC DNA]</scope>
    <source>
        <strain evidence="2 3">DF17</strain>
    </source>
</reference>
<protein>
    <submittedName>
        <fullName evidence="2">Uncharacterized protein</fullName>
    </submittedName>
</protein>
<accession>A0ABS3T043</accession>
<keyword evidence="1" id="KW-0472">Membrane</keyword>
<name>A0ABS3T043_9FLAO</name>
<proteinExistence type="predicted"/>
<keyword evidence="1" id="KW-1133">Transmembrane helix</keyword>
<gene>
    <name evidence="2" type="ORF">J4050_05100</name>
</gene>
<keyword evidence="3" id="KW-1185">Reference proteome</keyword>
<dbReference type="EMBL" id="JAGEVF010000003">
    <property type="protein sequence ID" value="MBO3116112.1"/>
    <property type="molecule type" value="Genomic_DNA"/>
</dbReference>
<dbReference type="InterPro" id="IPR045749">
    <property type="entry name" value="DUF6090"/>
</dbReference>
<organism evidence="2 3">
    <name type="scientific">Winogradskyella pelagia</name>
    <dbReference type="NCBI Taxonomy" id="2819984"/>
    <lineage>
        <taxon>Bacteria</taxon>
        <taxon>Pseudomonadati</taxon>
        <taxon>Bacteroidota</taxon>
        <taxon>Flavobacteriia</taxon>
        <taxon>Flavobacteriales</taxon>
        <taxon>Flavobacteriaceae</taxon>
        <taxon>Winogradskyella</taxon>
    </lineage>
</organism>
<feature type="transmembrane region" description="Helical" evidence="1">
    <location>
        <begin position="21"/>
        <end position="40"/>
    </location>
</feature>
<sequence length="266" mass="31017">MIKFFRKIRYNLMSENKTGRYFKYAIGEIILVVIGILVALQINNWNNNRMDAKREANYIKNIERDLNNQISAIQAQIDFEAKIADNCLLALQPYNETNQLRIDTTFAIVITSISARRTFNNPNPSYIELISTGNIELLKNETFKNKLINYYEELERIENVIDSNNSSFIDQEFIPAMNKLGVVNTGLVWEDLFRGYSRTFSSPNPLNAKNMERLIKISSKLLKNEENELFFINHLASRETYAKIHILLLTEFKIQTKELLKAIKNY</sequence>
<evidence type="ECO:0000313" key="3">
    <source>
        <dbReference type="Proteomes" id="UP000676776"/>
    </source>
</evidence>
<evidence type="ECO:0000256" key="1">
    <source>
        <dbReference type="SAM" id="Phobius"/>
    </source>
</evidence>
<dbReference type="RefSeq" id="WP_208152942.1">
    <property type="nucleotide sequence ID" value="NZ_JAGEVF010000003.1"/>
</dbReference>
<evidence type="ECO:0000313" key="2">
    <source>
        <dbReference type="EMBL" id="MBO3116112.1"/>
    </source>
</evidence>
<comment type="caution">
    <text evidence="2">The sequence shown here is derived from an EMBL/GenBank/DDBJ whole genome shotgun (WGS) entry which is preliminary data.</text>
</comment>
<dbReference type="Pfam" id="PF19578">
    <property type="entry name" value="DUF6090"/>
    <property type="match status" value="1"/>
</dbReference>
<keyword evidence="1" id="KW-0812">Transmembrane</keyword>
<dbReference type="Proteomes" id="UP000676776">
    <property type="component" value="Unassembled WGS sequence"/>
</dbReference>